<evidence type="ECO:0000256" key="1">
    <source>
        <dbReference type="SAM" id="MobiDB-lite"/>
    </source>
</evidence>
<organism evidence="3 4">
    <name type="scientific">Paenibacillus tundrae</name>
    <dbReference type="NCBI Taxonomy" id="528187"/>
    <lineage>
        <taxon>Bacteria</taxon>
        <taxon>Bacillati</taxon>
        <taxon>Bacillota</taxon>
        <taxon>Bacilli</taxon>
        <taxon>Bacillales</taxon>
        <taxon>Paenibacillaceae</taxon>
        <taxon>Paenibacillus</taxon>
    </lineage>
</organism>
<dbReference type="GO" id="GO:0000428">
    <property type="term" value="C:DNA-directed RNA polymerase complex"/>
    <property type="evidence" value="ECO:0007669"/>
    <property type="project" value="UniProtKB-KW"/>
</dbReference>
<dbReference type="GO" id="GO:0003746">
    <property type="term" value="F:translation elongation factor activity"/>
    <property type="evidence" value="ECO:0007669"/>
    <property type="project" value="UniProtKB-KW"/>
</dbReference>
<keyword evidence="3" id="KW-0240">DNA-directed RNA polymerase</keyword>
<evidence type="ECO:0000256" key="2">
    <source>
        <dbReference type="SAM" id="Phobius"/>
    </source>
</evidence>
<keyword evidence="3" id="KW-0804">Transcription</keyword>
<feature type="transmembrane region" description="Helical" evidence="2">
    <location>
        <begin position="67"/>
        <end position="89"/>
    </location>
</feature>
<dbReference type="RefSeq" id="WP_307219378.1">
    <property type="nucleotide sequence ID" value="NZ_JAUSTI010000014.1"/>
</dbReference>
<keyword evidence="2" id="KW-0812">Transmembrane</keyword>
<keyword evidence="4" id="KW-1185">Reference proteome</keyword>
<evidence type="ECO:0000313" key="4">
    <source>
        <dbReference type="Proteomes" id="UP001233836"/>
    </source>
</evidence>
<keyword evidence="3" id="KW-0648">Protein biosynthesis</keyword>
<feature type="region of interest" description="Disordered" evidence="1">
    <location>
        <begin position="1"/>
        <end position="37"/>
    </location>
</feature>
<sequence length="161" mass="17150">MQSTTRSTVKSPNRTTPAQANRAIESQTGGAERQPNTANKAVACRKCKSQQVVANKRGYSFANMFKTLGWMGLFPFLLVLIGTIVAFYFQSNARIEIGGISGGSSTGDGSFGAILAIIGVICGISMFTSLPVSILVGFAGRSEIVNGCMNCGFKWRPAKRK</sequence>
<dbReference type="Proteomes" id="UP001233836">
    <property type="component" value="Unassembled WGS sequence"/>
</dbReference>
<feature type="transmembrane region" description="Helical" evidence="2">
    <location>
        <begin position="109"/>
        <end position="139"/>
    </location>
</feature>
<name>A0ABT9WHV9_9BACL</name>
<keyword evidence="2" id="KW-1133">Transmembrane helix</keyword>
<keyword evidence="3" id="KW-0251">Elongation factor</keyword>
<evidence type="ECO:0000313" key="3">
    <source>
        <dbReference type="EMBL" id="MDQ0172858.1"/>
    </source>
</evidence>
<gene>
    <name evidence="3" type="ORF">J2T19_004349</name>
</gene>
<reference evidence="3 4" key="1">
    <citation type="submission" date="2023-07" db="EMBL/GenBank/DDBJ databases">
        <title>Sorghum-associated microbial communities from plants grown in Nebraska, USA.</title>
        <authorList>
            <person name="Schachtman D."/>
        </authorList>
    </citation>
    <scope>NUCLEOTIDE SEQUENCE [LARGE SCALE GENOMIC DNA]</scope>
    <source>
        <strain evidence="3 4">DS1314</strain>
    </source>
</reference>
<protein>
    <submittedName>
        <fullName evidence="3">DNA-directed RNA polymerase subunit M/transcription elongation factor TFIIS</fullName>
    </submittedName>
</protein>
<dbReference type="EMBL" id="JAUSTI010000014">
    <property type="protein sequence ID" value="MDQ0172858.1"/>
    <property type="molecule type" value="Genomic_DNA"/>
</dbReference>
<comment type="caution">
    <text evidence="3">The sequence shown here is derived from an EMBL/GenBank/DDBJ whole genome shotgun (WGS) entry which is preliminary data.</text>
</comment>
<proteinExistence type="predicted"/>
<keyword evidence="2" id="KW-0472">Membrane</keyword>
<accession>A0ABT9WHV9</accession>